<evidence type="ECO:0000256" key="3">
    <source>
        <dbReference type="ARBA" id="ARBA00023002"/>
    </source>
</evidence>
<feature type="site" description="Important for catalytic activity" evidence="5">
    <location>
        <position position="104"/>
    </location>
</feature>
<dbReference type="GO" id="GO:0042351">
    <property type="term" value="P:'de novo' GDP-L-fucose biosynthetic process"/>
    <property type="evidence" value="ECO:0007669"/>
    <property type="project" value="UniProtKB-UniRule"/>
</dbReference>
<evidence type="ECO:0000256" key="1">
    <source>
        <dbReference type="ARBA" id="ARBA00005959"/>
    </source>
</evidence>
<keyword evidence="3 5" id="KW-0560">Oxidoreductase</keyword>
<dbReference type="EC" id="1.1.1.271" evidence="5"/>
<dbReference type="Pfam" id="PF01370">
    <property type="entry name" value="Epimerase"/>
    <property type="match status" value="1"/>
</dbReference>
<feature type="binding site" evidence="5">
    <location>
        <begin position="7"/>
        <end position="13"/>
    </location>
    <ligand>
        <name>NADP(+)</name>
        <dbReference type="ChEBI" id="CHEBI:58349"/>
    </ligand>
</feature>
<feature type="binding site" evidence="5">
    <location>
        <position position="176"/>
    </location>
    <ligand>
        <name>NADP(+)</name>
        <dbReference type="ChEBI" id="CHEBI:58349"/>
    </ligand>
</feature>
<keyword evidence="2 5" id="KW-0521">NADP</keyword>
<gene>
    <name evidence="5" type="primary">fcl</name>
    <name evidence="7" type="ORF">DFP88_10539</name>
</gene>
<sequence>MRLFLAGHLGMVGAALLRQLQQRPDLTLLLRDRAALDLTDRGAVRAFFAEARPEAVILAAARVGGIGANAAAPADFLAQNLAIALNVIEAAHEAGVQRLLNLGSSCIYPRQAAQPIAEEALLTGPLEPTNEGYAIAKIAALRLCDAHARQHGRDYRSVMPCNLYGSGDDFDSETAHVLPALIARVQAAKEAGAASLSLWGTGTPRREFLHVDDLAEAALLAMELPHPAWRAALGPDLNHLNIGSGSDIAIRDLAALVAEVTGYEGAITLDPSRPDGTPRKLMDVSRLAALGWRPRIGLRAGIARTHAWYMAQRESAPDLA</sequence>
<dbReference type="UniPathway" id="UPA00128">
    <property type="reaction ID" value="UER00191"/>
</dbReference>
<feature type="site" description="Important for catalytic activity" evidence="5">
    <location>
        <position position="106"/>
    </location>
</feature>
<dbReference type="PANTHER" id="PTHR43238:SF1">
    <property type="entry name" value="GDP-L-FUCOSE SYNTHASE"/>
    <property type="match status" value="1"/>
</dbReference>
<evidence type="ECO:0000313" key="7">
    <source>
        <dbReference type="EMBL" id="PYE82199.1"/>
    </source>
</evidence>
<dbReference type="CDD" id="cd05239">
    <property type="entry name" value="GDP_FS_SDR_e"/>
    <property type="match status" value="1"/>
</dbReference>
<feature type="binding site" evidence="5">
    <location>
        <begin position="160"/>
        <end position="163"/>
    </location>
    <ligand>
        <name>NADP(+)</name>
        <dbReference type="ChEBI" id="CHEBI:58349"/>
    </ligand>
</feature>
<keyword evidence="8" id="KW-1185">Reference proteome</keyword>
<dbReference type="Proteomes" id="UP000248311">
    <property type="component" value="Unassembled WGS sequence"/>
</dbReference>
<dbReference type="PANTHER" id="PTHR43238">
    <property type="entry name" value="GDP-L-FUCOSE SYNTHASE"/>
    <property type="match status" value="1"/>
</dbReference>
<comment type="catalytic activity">
    <reaction evidence="5">
        <text>GDP-beta-L-fucose + NADP(+) = GDP-4-dehydro-alpha-D-rhamnose + NADPH + H(+)</text>
        <dbReference type="Rhea" id="RHEA:18885"/>
        <dbReference type="ChEBI" id="CHEBI:15378"/>
        <dbReference type="ChEBI" id="CHEBI:57273"/>
        <dbReference type="ChEBI" id="CHEBI:57783"/>
        <dbReference type="ChEBI" id="CHEBI:57964"/>
        <dbReference type="ChEBI" id="CHEBI:58349"/>
        <dbReference type="EC" id="1.1.1.271"/>
    </reaction>
</comment>
<name>A0A318SST2_9RHOB</name>
<evidence type="ECO:0000256" key="5">
    <source>
        <dbReference type="HAMAP-Rule" id="MF_00956"/>
    </source>
</evidence>
<feature type="binding site" evidence="5">
    <location>
        <position position="275"/>
    </location>
    <ligand>
        <name>substrate</name>
    </ligand>
</feature>
<dbReference type="Gene3D" id="3.90.25.10">
    <property type="entry name" value="UDP-galactose 4-epimerase, domain 1"/>
    <property type="match status" value="1"/>
</dbReference>
<dbReference type="SUPFAM" id="SSF51735">
    <property type="entry name" value="NAD(P)-binding Rossmann-fold domains"/>
    <property type="match status" value="1"/>
</dbReference>
<feature type="binding site" evidence="5">
    <location>
        <position position="206"/>
    </location>
    <ligand>
        <name>substrate</name>
    </ligand>
</feature>
<comment type="similarity">
    <text evidence="1 5">Belongs to the NAD(P)-dependent epimerase/dehydratase family. Fucose synthase subfamily.</text>
</comment>
<comment type="function">
    <text evidence="5">Catalyzes the two-step NADP-dependent conversion of GDP-4-dehydro-6-deoxy-D-mannose to GDP-fucose, involving an epimerase and a reductase reaction.</text>
</comment>
<evidence type="ECO:0000313" key="8">
    <source>
        <dbReference type="Proteomes" id="UP000248311"/>
    </source>
</evidence>
<dbReference type="OrthoDB" id="9811425at2"/>
<protein>
    <recommendedName>
        <fullName evidence="5">GDP-L-fucose synthase</fullName>
        <ecNumber evidence="5">1.1.1.271</ecNumber>
    </recommendedName>
    <alternativeName>
        <fullName evidence="5">GDP-4-keto-6-deoxy-D-mannose-3,5-epimerase-4-reductase</fullName>
    </alternativeName>
</protein>
<dbReference type="AlphaFoldDB" id="A0A318SST2"/>
<feature type="binding site" evidence="5">
    <location>
        <position position="184"/>
    </location>
    <ligand>
        <name>substrate</name>
    </ligand>
</feature>
<feature type="active site" description="Proton donor/acceptor" evidence="5">
    <location>
        <position position="133"/>
    </location>
</feature>
<feature type="domain" description="NAD-dependent epimerase/dehydratase" evidence="6">
    <location>
        <begin position="5"/>
        <end position="225"/>
    </location>
</feature>
<dbReference type="RefSeq" id="WP_110815294.1">
    <property type="nucleotide sequence ID" value="NZ_QJTE01000005.1"/>
</dbReference>
<evidence type="ECO:0000259" key="6">
    <source>
        <dbReference type="Pfam" id="PF01370"/>
    </source>
</evidence>
<evidence type="ECO:0000256" key="4">
    <source>
        <dbReference type="ARBA" id="ARBA00023235"/>
    </source>
</evidence>
<feature type="binding site" evidence="5">
    <location>
        <position position="199"/>
    </location>
    <ligand>
        <name>substrate</name>
    </ligand>
</feature>
<comment type="pathway">
    <text evidence="5">Nucleotide-sugar biosynthesis; GDP-L-fucose biosynthesis via de novo pathway; GDP-L-fucose from GDP-alpha-D-mannose: step 2/2.</text>
</comment>
<dbReference type="HAMAP" id="MF_00956">
    <property type="entry name" value="GDP_fucose_synth"/>
    <property type="match status" value="1"/>
</dbReference>
<proteinExistence type="inferred from homology"/>
<feature type="binding site" evidence="5">
    <location>
        <position position="137"/>
    </location>
    <ligand>
        <name>NADP(+)</name>
        <dbReference type="ChEBI" id="CHEBI:58349"/>
    </ligand>
</feature>
<evidence type="ECO:0000256" key="2">
    <source>
        <dbReference type="ARBA" id="ARBA00022857"/>
    </source>
</evidence>
<dbReference type="GO" id="GO:0050577">
    <property type="term" value="F:GDP-L-fucose synthase activity"/>
    <property type="evidence" value="ECO:0007669"/>
    <property type="project" value="UniProtKB-UniRule"/>
</dbReference>
<dbReference type="GO" id="GO:0016853">
    <property type="term" value="F:isomerase activity"/>
    <property type="evidence" value="ECO:0007669"/>
    <property type="project" value="UniProtKB-KW"/>
</dbReference>
<dbReference type="InterPro" id="IPR028614">
    <property type="entry name" value="GDP_fucose/colitose_synth"/>
</dbReference>
<keyword evidence="4 5" id="KW-0413">Isomerase</keyword>
<comment type="caution">
    <text evidence="7">The sequence shown here is derived from an EMBL/GenBank/DDBJ whole genome shotgun (WGS) entry which is preliminary data.</text>
</comment>
<dbReference type="Gene3D" id="3.40.50.720">
    <property type="entry name" value="NAD(P)-binding Rossmann-like Domain"/>
    <property type="match status" value="1"/>
</dbReference>
<feature type="binding site" evidence="5">
    <location>
        <begin position="102"/>
        <end position="105"/>
    </location>
    <ligand>
        <name>NADP(+)</name>
        <dbReference type="ChEBI" id="CHEBI:58349"/>
    </ligand>
</feature>
<keyword evidence="5" id="KW-0511">Multifunctional enzyme</keyword>
<dbReference type="GO" id="GO:0070401">
    <property type="term" value="F:NADP+ binding"/>
    <property type="evidence" value="ECO:0007669"/>
    <property type="project" value="UniProtKB-UniRule"/>
</dbReference>
<dbReference type="InterPro" id="IPR001509">
    <property type="entry name" value="Epimerase_deHydtase"/>
</dbReference>
<reference evidence="7 8" key="1">
    <citation type="submission" date="2018-06" db="EMBL/GenBank/DDBJ databases">
        <title>Genomic Encyclopedia of Type Strains, Phase III (KMG-III): the genomes of soil and plant-associated and newly described type strains.</title>
        <authorList>
            <person name="Whitman W."/>
        </authorList>
    </citation>
    <scope>NUCLEOTIDE SEQUENCE [LARGE SCALE GENOMIC DNA]</scope>
    <source>
        <strain evidence="7 8">CECT 9025</strain>
    </source>
</reference>
<dbReference type="InterPro" id="IPR036291">
    <property type="entry name" value="NAD(P)-bd_dom_sf"/>
</dbReference>
<accession>A0A318SST2</accession>
<dbReference type="EMBL" id="QJTE01000005">
    <property type="protein sequence ID" value="PYE82199.1"/>
    <property type="molecule type" value="Genomic_DNA"/>
</dbReference>
<organism evidence="7 8">
    <name type="scientific">Pseudoroseicyclus aestuarii</name>
    <dbReference type="NCBI Taxonomy" id="1795041"/>
    <lineage>
        <taxon>Bacteria</taxon>
        <taxon>Pseudomonadati</taxon>
        <taxon>Pseudomonadota</taxon>
        <taxon>Alphaproteobacteria</taxon>
        <taxon>Rhodobacterales</taxon>
        <taxon>Paracoccaceae</taxon>
        <taxon>Pseudoroseicyclus</taxon>
    </lineage>
</organism>